<dbReference type="AlphaFoldDB" id="A0A9W6LNT8"/>
<protein>
    <submittedName>
        <fullName evidence="1">Uncharacterized protein</fullName>
    </submittedName>
</protein>
<sequence length="132" mass="14831">MSDTQKKNSVAEPIETYRPGANVNIQLEYFGGEKDDFTVKLPGGLEILELKEAALEATADEDKKDKKVKFKLGLKKDSLIIKLFFENHVVSGRKSMASLSKATPKCLQELLRWIEDNIFSQIPSDTPEEADE</sequence>
<dbReference type="Proteomes" id="UP001144471">
    <property type="component" value="Unassembled WGS sequence"/>
</dbReference>
<accession>A0A9W6LNT8</accession>
<evidence type="ECO:0000313" key="2">
    <source>
        <dbReference type="Proteomes" id="UP001144471"/>
    </source>
</evidence>
<gene>
    <name evidence="1" type="ORF">PM10SUCC1_32350</name>
</gene>
<organism evidence="1 2">
    <name type="scientific">Propionigenium maris DSM 9537</name>
    <dbReference type="NCBI Taxonomy" id="1123000"/>
    <lineage>
        <taxon>Bacteria</taxon>
        <taxon>Fusobacteriati</taxon>
        <taxon>Fusobacteriota</taxon>
        <taxon>Fusobacteriia</taxon>
        <taxon>Fusobacteriales</taxon>
        <taxon>Fusobacteriaceae</taxon>
        <taxon>Propionigenium</taxon>
    </lineage>
</organism>
<reference evidence="1" key="1">
    <citation type="submission" date="2022-12" db="EMBL/GenBank/DDBJ databases">
        <title>Reference genome sequencing for broad-spectrum identification of bacterial and archaeal isolates by mass spectrometry.</title>
        <authorList>
            <person name="Sekiguchi Y."/>
            <person name="Tourlousse D.M."/>
        </authorList>
    </citation>
    <scope>NUCLEOTIDE SEQUENCE</scope>
    <source>
        <strain evidence="1">10succ1</strain>
    </source>
</reference>
<dbReference type="EMBL" id="BSDY01000023">
    <property type="protein sequence ID" value="GLI57721.1"/>
    <property type="molecule type" value="Genomic_DNA"/>
</dbReference>
<dbReference type="RefSeq" id="WP_281837397.1">
    <property type="nucleotide sequence ID" value="NZ_BSDY01000023.1"/>
</dbReference>
<evidence type="ECO:0000313" key="1">
    <source>
        <dbReference type="EMBL" id="GLI57721.1"/>
    </source>
</evidence>
<comment type="caution">
    <text evidence="1">The sequence shown here is derived from an EMBL/GenBank/DDBJ whole genome shotgun (WGS) entry which is preliminary data.</text>
</comment>
<keyword evidence="2" id="KW-1185">Reference proteome</keyword>
<proteinExistence type="predicted"/>
<name>A0A9W6LNT8_9FUSO</name>